<protein>
    <recommendedName>
        <fullName evidence="2">BZIP domain-containing protein</fullName>
    </recommendedName>
</protein>
<name>A0A0P4W1N7_SCYOL</name>
<evidence type="ECO:0000313" key="3">
    <source>
        <dbReference type="EMBL" id="JAI59437.1"/>
    </source>
</evidence>
<dbReference type="Pfam" id="PF07716">
    <property type="entry name" value="bZIP_2"/>
    <property type="match status" value="1"/>
</dbReference>
<dbReference type="AlphaFoldDB" id="A0A0P4W1N7"/>
<evidence type="ECO:0000259" key="2">
    <source>
        <dbReference type="Pfam" id="PF07716"/>
    </source>
</evidence>
<dbReference type="Gene3D" id="1.20.5.170">
    <property type="match status" value="1"/>
</dbReference>
<dbReference type="InterPro" id="IPR004827">
    <property type="entry name" value="bZIP"/>
</dbReference>
<feature type="region of interest" description="Disordered" evidence="1">
    <location>
        <begin position="127"/>
        <end position="148"/>
    </location>
</feature>
<dbReference type="SUPFAM" id="SSF57959">
    <property type="entry name" value="Leucine zipper domain"/>
    <property type="match status" value="1"/>
</dbReference>
<dbReference type="EMBL" id="GDRN01095909">
    <property type="protein sequence ID" value="JAI59437.1"/>
    <property type="molecule type" value="Transcribed_RNA"/>
</dbReference>
<reference evidence="3" key="1">
    <citation type="submission" date="2015-09" db="EMBL/GenBank/DDBJ databases">
        <title>Scylla olivacea transcriptome.</title>
        <authorList>
            <person name="Ikhwanuddin M."/>
        </authorList>
    </citation>
    <scope>NUCLEOTIDE SEQUENCE</scope>
</reference>
<evidence type="ECO:0000256" key="1">
    <source>
        <dbReference type="SAM" id="MobiDB-lite"/>
    </source>
</evidence>
<dbReference type="InterPro" id="IPR046347">
    <property type="entry name" value="bZIP_sf"/>
</dbReference>
<sequence length="295" mass="33005">MNNYNSTTPPYKTLSPNTNFHLDIAQEYLDSVGWSGCEDTDDSSGCDGDSHFAHANSANVADCQLGEAFLLNREKKMYDGWASFQLQPADLLPAQATGYPHDTPALLDASSPYCHSPEAAYLDWNHHPSSSEECSLDGESREHEQSGDTFVPMRQWSPPGGMSQATHGHLAAVVGGTTSTRTSRRGAPHRHPRQFLEGDEKIRRKRDLNNEASQIYRRNKKNEKLESQTHYQEVLQENQNLHNEYNALEAHAHWCRRMHGALQSCLPSMPPAPRPVSPFLPYADHDASTLTHNDT</sequence>
<dbReference type="GO" id="GO:0003700">
    <property type="term" value="F:DNA-binding transcription factor activity"/>
    <property type="evidence" value="ECO:0007669"/>
    <property type="project" value="InterPro"/>
</dbReference>
<accession>A0A0P4W1N7</accession>
<proteinExistence type="predicted"/>
<organism evidence="3">
    <name type="scientific">Scylla olivacea</name>
    <name type="common">Orange mud crab</name>
    <name type="synonym">Cancer olivacea</name>
    <dbReference type="NCBI Taxonomy" id="85551"/>
    <lineage>
        <taxon>Eukaryota</taxon>
        <taxon>Metazoa</taxon>
        <taxon>Ecdysozoa</taxon>
        <taxon>Arthropoda</taxon>
        <taxon>Crustacea</taxon>
        <taxon>Multicrustacea</taxon>
        <taxon>Malacostraca</taxon>
        <taxon>Eumalacostraca</taxon>
        <taxon>Eucarida</taxon>
        <taxon>Decapoda</taxon>
        <taxon>Pleocyemata</taxon>
        <taxon>Brachyura</taxon>
        <taxon>Eubrachyura</taxon>
        <taxon>Portunoidea</taxon>
        <taxon>Portunidae</taxon>
        <taxon>Portuninae</taxon>
        <taxon>Scylla</taxon>
    </lineage>
</organism>
<feature type="domain" description="BZIP" evidence="2">
    <location>
        <begin position="199"/>
        <end position="250"/>
    </location>
</feature>